<dbReference type="CDD" id="cd00067">
    <property type="entry name" value="GAL4"/>
    <property type="match status" value="1"/>
</dbReference>
<protein>
    <recommendedName>
        <fullName evidence="8">Zn(2)-C6 fungal-type domain-containing protein</fullName>
    </recommendedName>
</protein>
<dbReference type="KEGG" id="sapo:SAPIO_CDS6744"/>
<dbReference type="EMBL" id="JOWA01000107">
    <property type="protein sequence ID" value="KEZ41769.1"/>
    <property type="molecule type" value="Genomic_DNA"/>
</dbReference>
<dbReference type="InterPro" id="IPR001138">
    <property type="entry name" value="Zn2Cys6_DnaBD"/>
</dbReference>
<evidence type="ECO:0000256" key="4">
    <source>
        <dbReference type="ARBA" id="ARBA00023125"/>
    </source>
</evidence>
<gene>
    <name evidence="9" type="ORF">SAPIO_CDS6744</name>
</gene>
<dbReference type="CDD" id="cd12148">
    <property type="entry name" value="fungal_TF_MHR"/>
    <property type="match status" value="1"/>
</dbReference>
<evidence type="ECO:0000256" key="1">
    <source>
        <dbReference type="ARBA" id="ARBA00022723"/>
    </source>
</evidence>
<evidence type="ECO:0000256" key="2">
    <source>
        <dbReference type="ARBA" id="ARBA00022833"/>
    </source>
</evidence>
<dbReference type="Pfam" id="PF04082">
    <property type="entry name" value="Fungal_trans"/>
    <property type="match status" value="1"/>
</dbReference>
<name>A0A084G357_PSEDA</name>
<dbReference type="GO" id="GO:0006351">
    <property type="term" value="P:DNA-templated transcription"/>
    <property type="evidence" value="ECO:0007669"/>
    <property type="project" value="InterPro"/>
</dbReference>
<dbReference type="OrthoDB" id="39175at2759"/>
<dbReference type="HOGENOM" id="CLU_007427_1_0_1"/>
<keyword evidence="10" id="KW-1185">Reference proteome</keyword>
<dbReference type="SUPFAM" id="SSF57701">
    <property type="entry name" value="Zn2/Cys6 DNA-binding domain"/>
    <property type="match status" value="1"/>
</dbReference>
<evidence type="ECO:0000256" key="5">
    <source>
        <dbReference type="ARBA" id="ARBA00023163"/>
    </source>
</evidence>
<proteinExistence type="predicted"/>
<keyword evidence="5" id="KW-0804">Transcription</keyword>
<evidence type="ECO:0000256" key="7">
    <source>
        <dbReference type="SAM" id="MobiDB-lite"/>
    </source>
</evidence>
<keyword evidence="6" id="KW-0539">Nucleus</keyword>
<dbReference type="PANTHER" id="PTHR47171:SF5">
    <property type="entry name" value="ZN(II)2CYS6 TRANSCRIPTION FACTOR (EUROFUNG)"/>
    <property type="match status" value="1"/>
</dbReference>
<dbReference type="RefSeq" id="XP_016641568.1">
    <property type="nucleotide sequence ID" value="XM_016788769.1"/>
</dbReference>
<organism evidence="9 10">
    <name type="scientific">Pseudallescheria apiosperma</name>
    <name type="common">Scedosporium apiospermum</name>
    <dbReference type="NCBI Taxonomy" id="563466"/>
    <lineage>
        <taxon>Eukaryota</taxon>
        <taxon>Fungi</taxon>
        <taxon>Dikarya</taxon>
        <taxon>Ascomycota</taxon>
        <taxon>Pezizomycotina</taxon>
        <taxon>Sordariomycetes</taxon>
        <taxon>Hypocreomycetidae</taxon>
        <taxon>Microascales</taxon>
        <taxon>Microascaceae</taxon>
        <taxon>Scedosporium</taxon>
    </lineage>
</organism>
<keyword evidence="1" id="KW-0479">Metal-binding</keyword>
<dbReference type="GO" id="GO:0000981">
    <property type="term" value="F:DNA-binding transcription factor activity, RNA polymerase II-specific"/>
    <property type="evidence" value="ECO:0007669"/>
    <property type="project" value="InterPro"/>
</dbReference>
<dbReference type="Proteomes" id="UP000028545">
    <property type="component" value="Unassembled WGS sequence"/>
</dbReference>
<evidence type="ECO:0000256" key="3">
    <source>
        <dbReference type="ARBA" id="ARBA00023015"/>
    </source>
</evidence>
<dbReference type="GO" id="GO:0003677">
    <property type="term" value="F:DNA binding"/>
    <property type="evidence" value="ECO:0007669"/>
    <property type="project" value="UniProtKB-KW"/>
</dbReference>
<evidence type="ECO:0000313" key="9">
    <source>
        <dbReference type="EMBL" id="KEZ41769.1"/>
    </source>
</evidence>
<reference evidence="9 10" key="1">
    <citation type="journal article" date="2014" name="Genome Announc.">
        <title>Draft genome sequence of the pathogenic fungus Scedosporium apiospermum.</title>
        <authorList>
            <person name="Vandeputte P."/>
            <person name="Ghamrawi S."/>
            <person name="Rechenmann M."/>
            <person name="Iltis A."/>
            <person name="Giraud S."/>
            <person name="Fleury M."/>
            <person name="Thornton C."/>
            <person name="Delhaes L."/>
            <person name="Meyer W."/>
            <person name="Papon N."/>
            <person name="Bouchara J.P."/>
        </authorList>
    </citation>
    <scope>NUCLEOTIDE SEQUENCE [LARGE SCALE GENOMIC DNA]</scope>
    <source>
        <strain evidence="9 10">IHEM 14462</strain>
    </source>
</reference>
<accession>A0A084G357</accession>
<comment type="caution">
    <text evidence="9">The sequence shown here is derived from an EMBL/GenBank/DDBJ whole genome shotgun (WGS) entry which is preliminary data.</text>
</comment>
<feature type="domain" description="Zn(2)-C6 fungal-type" evidence="8">
    <location>
        <begin position="24"/>
        <end position="58"/>
    </location>
</feature>
<keyword evidence="4" id="KW-0238">DNA-binding</keyword>
<keyword evidence="3" id="KW-0805">Transcription regulation</keyword>
<keyword evidence="2" id="KW-0862">Zinc</keyword>
<dbReference type="OMA" id="ITGWYCG"/>
<dbReference type="GeneID" id="27725816"/>
<dbReference type="AlphaFoldDB" id="A0A084G357"/>
<feature type="region of interest" description="Disordered" evidence="7">
    <location>
        <begin position="60"/>
        <end position="100"/>
    </location>
</feature>
<sequence length="718" mass="80416">MTDVVGDWHHFNGRQVKRKRAEVVCVFCHSKKIKCDLQSRNAHGHEKCSNCDNPDRECRLRPSNRGKRRYSSTAYDGRRDRERPRRAISPSSSTCASSGINAVQEAREKNAGLPSPDNTTVLDVIELPPSNQQPQAMPSPNGVAVSGPVHRTAVIQGVPDSSHAHVPHGPCPPVSGTSPSEGQGRSHLGDVDTGFLQVYGPENQLYADQTELEATLEARRRFSHPHQQELLQSFAETYWEYCYAWCPVLDRDTLPEELARSPLLANALALAASHIQPPLVRHAGPETYYKRARNIFYNDEEVDGLMTLKALALFYWWAPKPPATVHRHASWYWTSMIIRHAQQMNIHREPGLNHPLRGKLNISLRRRIWWTAFARERLTALCQSKPCIIDPDDCNIEEPQPSDFASDPISQHKGKIFIYWVRLCAIIGKVAKVLSRTSHLATQPFPVHLHQELVDWVHSLPPELQLPIGSGRTASFDRDVHQLHLPYLTTIIILHLKRSANDLPQALPPAILAASCIARILRDILSRGNARFLMAITCWYSGTAFIPLLQACKIEQFAQEAEEGLDVLECAMDQLKSMWASAHIISTGFERLRKLSPDNVMNENGAGIGGGRGIPPTQSGVNFEPAVASHAQGEPEVSTMAAHVGEFDWTLLFPFVTRSTSRIAECLLADKEQGAATRCLLPLPEDYLFHETLLTQYQDLLNFSAEYPLDFSDMNFSL</sequence>
<dbReference type="PANTHER" id="PTHR47171">
    <property type="entry name" value="FARA-RELATED"/>
    <property type="match status" value="1"/>
</dbReference>
<dbReference type="InterPro" id="IPR052073">
    <property type="entry name" value="Amide_Lactam_Regulators"/>
</dbReference>
<dbReference type="InterPro" id="IPR007219">
    <property type="entry name" value="XnlR_reg_dom"/>
</dbReference>
<dbReference type="GO" id="GO:0008270">
    <property type="term" value="F:zinc ion binding"/>
    <property type="evidence" value="ECO:0007669"/>
    <property type="project" value="InterPro"/>
</dbReference>
<evidence type="ECO:0000313" key="10">
    <source>
        <dbReference type="Proteomes" id="UP000028545"/>
    </source>
</evidence>
<dbReference type="SMART" id="SM00906">
    <property type="entry name" value="Fungal_trans"/>
    <property type="match status" value="1"/>
</dbReference>
<feature type="compositionally biased region" description="Low complexity" evidence="7">
    <location>
        <begin position="89"/>
        <end position="98"/>
    </location>
</feature>
<dbReference type="InterPro" id="IPR036864">
    <property type="entry name" value="Zn2-C6_fun-type_DNA-bd_sf"/>
</dbReference>
<dbReference type="VEuPathDB" id="FungiDB:SAPIO_CDS6744"/>
<dbReference type="PROSITE" id="PS00463">
    <property type="entry name" value="ZN2_CY6_FUNGAL_1"/>
    <property type="match status" value="1"/>
</dbReference>
<evidence type="ECO:0000259" key="8">
    <source>
        <dbReference type="PROSITE" id="PS00463"/>
    </source>
</evidence>
<feature type="compositionally biased region" description="Basic and acidic residues" evidence="7">
    <location>
        <begin position="76"/>
        <end position="85"/>
    </location>
</feature>
<evidence type="ECO:0000256" key="6">
    <source>
        <dbReference type="ARBA" id="ARBA00023242"/>
    </source>
</evidence>
<dbReference type="SMART" id="SM00066">
    <property type="entry name" value="GAL4"/>
    <property type="match status" value="1"/>
</dbReference>
<feature type="region of interest" description="Disordered" evidence="7">
    <location>
        <begin position="160"/>
        <end position="187"/>
    </location>
</feature>